<comment type="caution">
    <text evidence="15">The sequence shown here is derived from an EMBL/GenBank/DDBJ whole genome shotgun (WGS) entry which is preliminary data.</text>
</comment>
<evidence type="ECO:0000256" key="2">
    <source>
        <dbReference type="ARBA" id="ARBA00022448"/>
    </source>
</evidence>
<dbReference type="OrthoDB" id="9760333at2"/>
<feature type="domain" description="TonB-dependent receptor-like beta-barrel" evidence="13">
    <location>
        <begin position="299"/>
        <end position="730"/>
    </location>
</feature>
<evidence type="ECO:0000256" key="6">
    <source>
        <dbReference type="ARBA" id="ARBA00023004"/>
    </source>
</evidence>
<keyword evidence="10 11" id="KW-0998">Cell outer membrane</keyword>
<keyword evidence="5 11" id="KW-0812">Transmembrane</keyword>
<evidence type="ECO:0000313" key="15">
    <source>
        <dbReference type="EMBL" id="OYQ36758.1"/>
    </source>
</evidence>
<dbReference type="SUPFAM" id="SSF56935">
    <property type="entry name" value="Porins"/>
    <property type="match status" value="1"/>
</dbReference>
<evidence type="ECO:0000256" key="4">
    <source>
        <dbReference type="ARBA" id="ARBA00022496"/>
    </source>
</evidence>
<dbReference type="InterPro" id="IPR036942">
    <property type="entry name" value="Beta-barrel_TonB_sf"/>
</dbReference>
<keyword evidence="9 11" id="KW-0472">Membrane</keyword>
<evidence type="ECO:0000256" key="10">
    <source>
        <dbReference type="ARBA" id="ARBA00023237"/>
    </source>
</evidence>
<proteinExistence type="inferred from homology"/>
<dbReference type="Pfam" id="PF07715">
    <property type="entry name" value="Plug"/>
    <property type="match status" value="1"/>
</dbReference>
<dbReference type="InterPro" id="IPR000531">
    <property type="entry name" value="Beta-barrel_TonB"/>
</dbReference>
<keyword evidence="7" id="KW-0406">Ion transport</keyword>
<evidence type="ECO:0000256" key="11">
    <source>
        <dbReference type="PROSITE-ProRule" id="PRU01360"/>
    </source>
</evidence>
<keyword evidence="3 11" id="KW-1134">Transmembrane beta strand</keyword>
<evidence type="ECO:0000256" key="3">
    <source>
        <dbReference type="ARBA" id="ARBA00022452"/>
    </source>
</evidence>
<reference evidence="15 16" key="1">
    <citation type="submission" date="2017-07" db="EMBL/GenBank/DDBJ databases">
        <title>Sandarakinorhabdus cyanobacteriorum sp. nov., a novel bacterium isolated from cyanobacterial aggregates in a eutrophic lake.</title>
        <authorList>
            <person name="Cai H."/>
        </authorList>
    </citation>
    <scope>NUCLEOTIDE SEQUENCE [LARGE SCALE GENOMIC DNA]</scope>
    <source>
        <strain evidence="15 16">TH057</strain>
    </source>
</reference>
<evidence type="ECO:0000256" key="12">
    <source>
        <dbReference type="RuleBase" id="RU003357"/>
    </source>
</evidence>
<dbReference type="PANTHER" id="PTHR32552:SF81">
    <property type="entry name" value="TONB-DEPENDENT OUTER MEMBRANE RECEPTOR"/>
    <property type="match status" value="1"/>
</dbReference>
<keyword evidence="16" id="KW-1185">Reference proteome</keyword>
<protein>
    <recommendedName>
        <fullName evidence="17">TonB-dependent receptor</fullName>
    </recommendedName>
</protein>
<feature type="domain" description="TonB-dependent receptor plug" evidence="14">
    <location>
        <begin position="41"/>
        <end position="150"/>
    </location>
</feature>
<evidence type="ECO:0000256" key="9">
    <source>
        <dbReference type="ARBA" id="ARBA00023136"/>
    </source>
</evidence>
<organism evidence="15 16">
    <name type="scientific">Sandarakinorhabdus cyanobacteriorum</name>
    <dbReference type="NCBI Taxonomy" id="1981098"/>
    <lineage>
        <taxon>Bacteria</taxon>
        <taxon>Pseudomonadati</taxon>
        <taxon>Pseudomonadota</taxon>
        <taxon>Alphaproteobacteria</taxon>
        <taxon>Sphingomonadales</taxon>
        <taxon>Sphingosinicellaceae</taxon>
        <taxon>Sandarakinorhabdus</taxon>
    </lineage>
</organism>
<dbReference type="PANTHER" id="PTHR32552">
    <property type="entry name" value="FERRICHROME IRON RECEPTOR-RELATED"/>
    <property type="match status" value="1"/>
</dbReference>
<evidence type="ECO:0000256" key="1">
    <source>
        <dbReference type="ARBA" id="ARBA00004571"/>
    </source>
</evidence>
<keyword evidence="6" id="KW-0408">Iron</keyword>
<evidence type="ECO:0000259" key="14">
    <source>
        <dbReference type="Pfam" id="PF07715"/>
    </source>
</evidence>
<evidence type="ECO:0000259" key="13">
    <source>
        <dbReference type="Pfam" id="PF00593"/>
    </source>
</evidence>
<dbReference type="PROSITE" id="PS52016">
    <property type="entry name" value="TONB_DEPENDENT_REC_3"/>
    <property type="match status" value="1"/>
</dbReference>
<sequence>MPSSLMIPLILLANAAAEVPPPASVDEPDIVVTATRRSQNLQDVPVAITAIAADRLEATGSFNLGRVVQLIPSVNFTASNPRNSAITIRGLGAPFGLTNDGIEQGVGLYIDGVYYSRPAAATFDFVDIEQIEVLRGPQGTLYGKNTTAGAVNIRTKAPSFTPEGRMEASAGNLDFVQVRGTVSGPITQRLAARAGLSFTSRAGTIRNVRTGLDENQQRNFGLRGSLLWRATDNLDITLAGDHNQQNPRCCVQVFVRAAPTLRAANRQFASLAAASGYAPPSLNPFDRLVDTGTPHAAKQFFGGAALTLEWDAGPGKLTAITAYRYWNWYPSNDRDFTGLPITTVSANFSRQQQYTQEIRWASSGDGPVSVVGGVFAYRQTLRNDPLQEQGSAAALWLLGPGNNPALLDGLRQTVALDYTNDSLAGFGQIAWKVNDRLKLQGGLRLNWDRKDADYRATVTGGLVTSDPVLIARKNSVLGPQAYVAKFNDFNVSGDATISYDLADDVMAYVTYARNFKPGGVNLGGLPTDSAGNPLLGAATIRPERVNHYEAGLKTRLWDRALTLNLAAFRTDISDYQTTVVNAQIGVLRGYLANAAAVRVQGLEAELSARLSDAVSVSFNGTYLDGTYRRFTDAPPPLELTGGPQVVDVSGQRLPGISRWAGTLGIDVHPEVTLFGHAGRLIAGTDVLARTGFSSSPTPSAFLNAPGYVLVNGRLGWQSDAGVQVFAWVRNAFQARYFDLLTAAPGGSGLVAGLPGDQRTGGITIGYRF</sequence>
<evidence type="ECO:0000256" key="7">
    <source>
        <dbReference type="ARBA" id="ARBA00023065"/>
    </source>
</evidence>
<dbReference type="CDD" id="cd01347">
    <property type="entry name" value="ligand_gated_channel"/>
    <property type="match status" value="1"/>
</dbReference>
<dbReference type="InterPro" id="IPR039426">
    <property type="entry name" value="TonB-dep_rcpt-like"/>
</dbReference>
<evidence type="ECO:0008006" key="17">
    <source>
        <dbReference type="Google" id="ProtNLM"/>
    </source>
</evidence>
<accession>A0A255Z5J6</accession>
<evidence type="ECO:0000313" key="16">
    <source>
        <dbReference type="Proteomes" id="UP000216991"/>
    </source>
</evidence>
<comment type="similarity">
    <text evidence="11 12">Belongs to the TonB-dependent receptor family.</text>
</comment>
<dbReference type="Pfam" id="PF00593">
    <property type="entry name" value="TonB_dep_Rec_b-barrel"/>
    <property type="match status" value="1"/>
</dbReference>
<keyword evidence="8 12" id="KW-0798">TonB box</keyword>
<gene>
    <name evidence="15" type="ORF">CHU93_00825</name>
</gene>
<keyword evidence="4" id="KW-0410">Iron transport</keyword>
<dbReference type="Gene3D" id="2.40.170.20">
    <property type="entry name" value="TonB-dependent receptor, beta-barrel domain"/>
    <property type="match status" value="1"/>
</dbReference>
<dbReference type="AlphaFoldDB" id="A0A255Z5J6"/>
<dbReference type="EMBL" id="NOXT01000040">
    <property type="protein sequence ID" value="OYQ36758.1"/>
    <property type="molecule type" value="Genomic_DNA"/>
</dbReference>
<keyword evidence="2 11" id="KW-0813">Transport</keyword>
<name>A0A255Z5J6_9SPHN</name>
<evidence type="ECO:0000256" key="5">
    <source>
        <dbReference type="ARBA" id="ARBA00022692"/>
    </source>
</evidence>
<dbReference type="GO" id="GO:0006826">
    <property type="term" value="P:iron ion transport"/>
    <property type="evidence" value="ECO:0007669"/>
    <property type="project" value="UniProtKB-KW"/>
</dbReference>
<evidence type="ECO:0000256" key="8">
    <source>
        <dbReference type="ARBA" id="ARBA00023077"/>
    </source>
</evidence>
<comment type="subcellular location">
    <subcellularLocation>
        <location evidence="1 11">Cell outer membrane</location>
        <topology evidence="1 11">Multi-pass membrane protein</topology>
    </subcellularLocation>
</comment>
<dbReference type="Proteomes" id="UP000216991">
    <property type="component" value="Unassembled WGS sequence"/>
</dbReference>
<dbReference type="GO" id="GO:0009279">
    <property type="term" value="C:cell outer membrane"/>
    <property type="evidence" value="ECO:0007669"/>
    <property type="project" value="UniProtKB-SubCell"/>
</dbReference>
<dbReference type="InterPro" id="IPR012910">
    <property type="entry name" value="Plug_dom"/>
</dbReference>